<feature type="domain" description="Methyltransferase" evidence="1">
    <location>
        <begin position="45"/>
        <end position="136"/>
    </location>
</feature>
<evidence type="ECO:0000313" key="3">
    <source>
        <dbReference type="Proteomes" id="UP000653056"/>
    </source>
</evidence>
<proteinExistence type="predicted"/>
<evidence type="ECO:0000313" key="2">
    <source>
        <dbReference type="EMBL" id="GGY04858.1"/>
    </source>
</evidence>
<keyword evidence="3" id="KW-1185">Reference proteome</keyword>
<dbReference type="GO" id="GO:0032259">
    <property type="term" value="P:methylation"/>
    <property type="evidence" value="ECO:0007669"/>
    <property type="project" value="UniProtKB-KW"/>
</dbReference>
<keyword evidence="2" id="KW-0830">Ubiquinone</keyword>
<dbReference type="PANTHER" id="PTHR43591">
    <property type="entry name" value="METHYLTRANSFERASE"/>
    <property type="match status" value="1"/>
</dbReference>
<dbReference type="PANTHER" id="PTHR43591:SF24">
    <property type="entry name" value="2-METHOXY-6-POLYPRENYL-1,4-BENZOQUINOL METHYLASE, MITOCHONDRIAL"/>
    <property type="match status" value="1"/>
</dbReference>
<dbReference type="Proteomes" id="UP000653056">
    <property type="component" value="Unassembled WGS sequence"/>
</dbReference>
<dbReference type="GO" id="GO:0008168">
    <property type="term" value="F:methyltransferase activity"/>
    <property type="evidence" value="ECO:0007669"/>
    <property type="project" value="UniProtKB-KW"/>
</dbReference>
<keyword evidence="2" id="KW-0808">Transferase</keyword>
<dbReference type="RefSeq" id="WP_229803717.1">
    <property type="nucleotide sequence ID" value="NZ_BMXS01000023.1"/>
</dbReference>
<accession>A0ABQ2Z694</accession>
<dbReference type="InterPro" id="IPR029063">
    <property type="entry name" value="SAM-dependent_MTases_sf"/>
</dbReference>
<dbReference type="SUPFAM" id="SSF53335">
    <property type="entry name" value="S-adenosyl-L-methionine-dependent methyltransferases"/>
    <property type="match status" value="1"/>
</dbReference>
<name>A0ABQ2Z694_9GAMM</name>
<organism evidence="2 3">
    <name type="scientific">Litchfieldella qijiaojingensis</name>
    <dbReference type="NCBI Taxonomy" id="980347"/>
    <lineage>
        <taxon>Bacteria</taxon>
        <taxon>Pseudomonadati</taxon>
        <taxon>Pseudomonadota</taxon>
        <taxon>Gammaproteobacteria</taxon>
        <taxon>Oceanospirillales</taxon>
        <taxon>Halomonadaceae</taxon>
        <taxon>Litchfieldella</taxon>
    </lineage>
</organism>
<evidence type="ECO:0000259" key="1">
    <source>
        <dbReference type="Pfam" id="PF13649"/>
    </source>
</evidence>
<protein>
    <submittedName>
        <fullName evidence="2">Ubiquinone/menaquinone biosynthesis methyltransferase</fullName>
    </submittedName>
</protein>
<dbReference type="InterPro" id="IPR041698">
    <property type="entry name" value="Methyltransf_25"/>
</dbReference>
<dbReference type="EMBL" id="BMXS01000023">
    <property type="protein sequence ID" value="GGY04858.1"/>
    <property type="molecule type" value="Genomic_DNA"/>
</dbReference>
<sequence length="267" mass="28547">MNEMATQRVSDSPAEVYEARFVPALFQQWGDVLADMAGIGPGQRVLDVACGTGVAARAAAGRVGPRGSVVGVDPNPEMLAVARRVSPAIDWHQGRAESLPFPEAGFDSVVSQFGLMFFDDRAAGLREMLRMLRPGGRLAVAVCDALDHSPGYAVFAELLQRLFGASVADAFRAPFVLGDRETLLELCAAAGIADAEVTQRDGRVRFASIADLVATEQACAWTLGGLLDQDQFARLDREARVSLRPFTTPNGDVEFNMPALVITAVKP</sequence>
<dbReference type="CDD" id="cd02440">
    <property type="entry name" value="AdoMet_MTases"/>
    <property type="match status" value="1"/>
</dbReference>
<dbReference type="Pfam" id="PF13649">
    <property type="entry name" value="Methyltransf_25"/>
    <property type="match status" value="1"/>
</dbReference>
<dbReference type="Gene3D" id="3.40.50.150">
    <property type="entry name" value="Vaccinia Virus protein VP39"/>
    <property type="match status" value="1"/>
</dbReference>
<keyword evidence="2" id="KW-0489">Methyltransferase</keyword>
<gene>
    <name evidence="2" type="ORF">GCM10007160_35660</name>
</gene>
<comment type="caution">
    <text evidence="2">The sequence shown here is derived from an EMBL/GenBank/DDBJ whole genome shotgun (WGS) entry which is preliminary data.</text>
</comment>
<reference evidence="3" key="1">
    <citation type="journal article" date="2019" name="Int. J. Syst. Evol. Microbiol.">
        <title>The Global Catalogue of Microorganisms (GCM) 10K type strain sequencing project: providing services to taxonomists for standard genome sequencing and annotation.</title>
        <authorList>
            <consortium name="The Broad Institute Genomics Platform"/>
            <consortium name="The Broad Institute Genome Sequencing Center for Infectious Disease"/>
            <person name="Wu L."/>
            <person name="Ma J."/>
        </authorList>
    </citation>
    <scope>NUCLEOTIDE SEQUENCE [LARGE SCALE GENOMIC DNA]</scope>
    <source>
        <strain evidence="3">KCTC 22228</strain>
    </source>
</reference>